<dbReference type="PANTHER" id="PTHR24032">
    <property type="entry name" value="EGF-LIKE DOMAIN-CONTAINING PROTEIN-RELATED-RELATED"/>
    <property type="match status" value="1"/>
</dbReference>
<feature type="transmembrane region" description="Helical" evidence="1">
    <location>
        <begin position="1054"/>
        <end position="1076"/>
    </location>
</feature>
<dbReference type="SFLD" id="SFLDG01169">
    <property type="entry name" value="NADPH_oxidase_subgroup_(NOX)"/>
    <property type="match status" value="2"/>
</dbReference>
<dbReference type="EMBL" id="GL883020">
    <property type="protein sequence ID" value="EGG18171.1"/>
    <property type="molecule type" value="Genomic_DNA"/>
</dbReference>
<dbReference type="Pfam" id="PF22933">
    <property type="entry name" value="ComC_SSD"/>
    <property type="match status" value="1"/>
</dbReference>
<evidence type="ECO:0000259" key="2">
    <source>
        <dbReference type="Pfam" id="PF22933"/>
    </source>
</evidence>
<proteinExistence type="predicted"/>
<sequence>MAAIYHLHQHYLLRDTLSGQVNYSYTASPRVSSGSNALFINMLVYNPADCPMNQSPTGKPEKVVSFLPGQCYNYPNHTSVAMYIVNSLLFSYNEYASWNCLNLVTTFQFTYNPGPPQLPITNSPPYLYYENIPSTFSNGDPTCGSILNDNGSFGVSRTVVLPNTCTFGDTEYTSLLSGDGTLSSIQLAYNASQCMMSKSTTWTVACPVDTPEPVKILSAFKGNATVPLPVPAIPNVIVLGYDAIRLQFIDFVFPYQQQSTQYIAVAMQDINGTFFNTNYVYKLDQNVTITGLNANFTGRCLISAHGSDHVNGLIGPSTNTANFNIPAYPKIATIKRSVTTTTMNLTYTTVGGFDNLNVYQIVTSITPSTTTTHYQCNYTTTCVIGGFPPGSIVSLTVGVTNFGKTNLFGPYPVELLLPIANLTMTGQAVSGGISYHYTVAGMGSGPTTYSLNVHNHLLLNTTTYTALPFTNSITVRLYQPGNYTILGFAENDGTRLEVGPTTIYYQGDLKIEKVIFVKVGIDIFIGSIFASNVHNMSNVKVMIQPFNEWISPSFSIQPLQPATQYNWTVQIFEDLRISNTMPFSFTTYPLVSLLSPRATQRKDSYGTATLQIEAFSEGGIPNSSFYFFTTEFPYSSSINKNNTIIGYNLTYPSGPYQVPIKVVNDVSIDTRVYNFKLYNFPLIDNVIVNSDYETIDLKWSGSGGMPGNILYTVTVFNPNQGGGGGASGVQWCRSPNITECLVTGLTSNTFYGFNITMYSTQFDPFTFTLFNSTLTYPNSLTCIDMNGVNNTIDCNGFGQCLNGTCLCDKNRIGIYCQNQTTDQGGNSGNGTNVDPNPSKPEIIINNKNIFYEFVISQIREVDIGDNVVKMVDLTTLNWTLSNQTSIYNTSFIQSNWIYMTSNNSYFNSVNITFLQFKSTSDSQSQSKIPLTFAGQLFYLDVGSMKYTIDIDGWEFDITNSTEFTSVYVGEDQFVVGKLINRALLDELPRKISYKVQLSTDNNNNNNSTTPKQILSIITLIPNFNYKATLDPQFDLLINSDPEGDCSPKSNTWKIIVGVVIGGVVAIAIATTSIILFKKKSDRDRMIISSRFSHYTVIVAIIQIVFIILCSFNSVVMAAGPLVETPKILLSNYTFANLKVYSSSGCALSQVPTDKPEKVVSFMPNYCYPYDQNSLRISLISPTALSHGLHALDTTCQSPAGPFIMFNPTQVTCSTRSTNAPNLNSCNADLPNVYVNSRNIVRTNICAADDYSLYAGFMTGSGTATSAQLSMTGTDQCTSTVFTNYPSGCPGFYDGYRISRAFRAGGPVPKIPIVTPVTYDTINITNIDFGYQTKSTDYVQFEFYVAINGSTYTHNPTYVYQIRDTVVLTGVPNNLQFKLTIKWMGYDYINNIAPTPIQSDFYTIPVYPTISSVNVVSKTTSTITISYSSIGGYTDTTGNTYTVTSTSPSTAMASYPECATTTTCVLKTNNPGSTITYSVLVNSRGYSSPANAATVNLLPQINFISGKALIVQNGVNITYRVGTGGYGPTTFNVTITNNQTSAVVSTFTNLPSSPGYLILPLVAIGTYRVDFVAMNDVIYLTTLIYFDWLGAITISSCVVEAIKTKTATLAIEAIGIYPTEGYQVNVYPSLESTLFDTYTTLTSIITLPNPPGSIQNIKVQIVQGDRRSAFSTLQFQSYVTISNLRFAPIQRRNESDQSQSILYISVQTDDGVPNDTKYYVQYSGFGNIMTNININYIVIDNVVISPNPSILNITIENDGTILSSIRNITIYEYPLINELNIQQGYENLYVTWNSSGGMPGSIQFQVSLDNADEQQSVVCVTNNSYCNITGLIPDSSYTVRLTMKSVQFDDIFKINQTQTLKYTENETCIDPKGVNLNVFCNGFGQCLNGTCLCVGNRVGIYCETEKNPGGGGNNGTNNGGNIEPNPTNPYIIIVEQDVSYQFTFWQIREVDLDDQIVKTLDLTAMNWTLDNQTNQDTPVSPSIILNQWKYNNNNSLEYFDKMGITFTQYQQRPGSTTNNTTDQPKIPVLFANQTFYIDVGSLKYTVNIEGWNFNSRLNTLQILTNITQPKSDSGCGDDESLENTVTNSAEYTSFYLGKKSAVLGKFINRALLDEIPRRIKFAIENSNNTQSDNRNTQTLTFVTLVPYFQYSATLDPDLQLLISPTQDEHCNSNSNTWRIAVGVVVGGVAAAAIVTTSIVLYKKKLIAKNLNKKFANKLKVFNENE</sequence>
<dbReference type="OrthoDB" id="410592at2759"/>
<evidence type="ECO:0000313" key="4">
    <source>
        <dbReference type="Proteomes" id="UP000007797"/>
    </source>
</evidence>
<keyword evidence="1" id="KW-0812">Transmembrane</keyword>
<protein>
    <recommendedName>
        <fullName evidence="2">ComC supersandwich domain-containing protein</fullName>
    </recommendedName>
</protein>
<name>F4Q2F1_CACFS</name>
<dbReference type="GeneID" id="14870148"/>
<gene>
    <name evidence="3" type="ORF">DFA_06838</name>
</gene>
<dbReference type="PANTHER" id="PTHR24032:SF24">
    <property type="entry name" value="EGF-LIKE DOMAIN-CONTAINING PROTEIN-RELATED"/>
    <property type="match status" value="1"/>
</dbReference>
<dbReference type="Proteomes" id="UP000007797">
    <property type="component" value="Unassembled WGS sequence"/>
</dbReference>
<keyword evidence="1" id="KW-0472">Membrane</keyword>
<evidence type="ECO:0000256" key="1">
    <source>
        <dbReference type="SAM" id="Phobius"/>
    </source>
</evidence>
<evidence type="ECO:0000313" key="3">
    <source>
        <dbReference type="EMBL" id="EGG18171.1"/>
    </source>
</evidence>
<feature type="domain" description="ComC supersandwich" evidence="2">
    <location>
        <begin position="1920"/>
        <end position="2128"/>
    </location>
</feature>
<keyword evidence="1" id="KW-1133">Transmembrane helix</keyword>
<accession>F4Q2F1</accession>
<dbReference type="OMA" id="TMKSVQF"/>
<reference evidence="4" key="1">
    <citation type="journal article" date="2011" name="Genome Res.">
        <title>Phylogeny-wide analysis of social amoeba genomes highlights ancient origins for complex intercellular communication.</title>
        <authorList>
            <person name="Heidel A.J."/>
            <person name="Lawal H.M."/>
            <person name="Felder M."/>
            <person name="Schilde C."/>
            <person name="Helps N.R."/>
            <person name="Tunggal B."/>
            <person name="Rivero F."/>
            <person name="John U."/>
            <person name="Schleicher M."/>
            <person name="Eichinger L."/>
            <person name="Platzer M."/>
            <person name="Noegel A.A."/>
            <person name="Schaap P."/>
            <person name="Gloeckner G."/>
        </authorList>
    </citation>
    <scope>NUCLEOTIDE SEQUENCE [LARGE SCALE GENOMIC DNA]</scope>
    <source>
        <strain evidence="4">SH3</strain>
    </source>
</reference>
<organism evidence="3 4">
    <name type="scientific">Cavenderia fasciculata</name>
    <name type="common">Slime mold</name>
    <name type="synonym">Dictyostelium fasciculatum</name>
    <dbReference type="NCBI Taxonomy" id="261658"/>
    <lineage>
        <taxon>Eukaryota</taxon>
        <taxon>Amoebozoa</taxon>
        <taxon>Evosea</taxon>
        <taxon>Eumycetozoa</taxon>
        <taxon>Dictyostelia</taxon>
        <taxon>Acytosteliales</taxon>
        <taxon>Cavenderiaceae</taxon>
        <taxon>Cavenderia</taxon>
    </lineage>
</organism>
<feature type="transmembrane region" description="Helical" evidence="1">
    <location>
        <begin position="2176"/>
        <end position="2200"/>
    </location>
</feature>
<feature type="transmembrane region" description="Helical" evidence="1">
    <location>
        <begin position="1096"/>
        <end position="1122"/>
    </location>
</feature>
<dbReference type="KEGG" id="dfa:DFA_06838"/>
<dbReference type="InterPro" id="IPR054484">
    <property type="entry name" value="ComC_SSD"/>
</dbReference>
<dbReference type="InterPro" id="IPR053331">
    <property type="entry name" value="EGF-like_comC"/>
</dbReference>
<keyword evidence="4" id="KW-1185">Reference proteome</keyword>
<dbReference type="RefSeq" id="XP_004366212.1">
    <property type="nucleotide sequence ID" value="XM_004366155.1"/>
</dbReference>